<organism evidence="1 2">
    <name type="scientific">Aquimarina mytili</name>
    <dbReference type="NCBI Taxonomy" id="874423"/>
    <lineage>
        <taxon>Bacteria</taxon>
        <taxon>Pseudomonadati</taxon>
        <taxon>Bacteroidota</taxon>
        <taxon>Flavobacteriia</taxon>
        <taxon>Flavobacteriales</taxon>
        <taxon>Flavobacteriaceae</taxon>
        <taxon>Aquimarina</taxon>
    </lineage>
</organism>
<evidence type="ECO:0000313" key="1">
    <source>
        <dbReference type="EMBL" id="MBL0685270.1"/>
    </source>
</evidence>
<sequence>MNLDFSNISIRGRVAYAIICLENAIRFYEKENLDWLYIFNLLWAYTKDEVGNWHYPMAESTPKSIMFDADYSSKEMEYIDRDEYEKLSLLYKNSNNTINYIIDKLFEIGTRDLYSSIINNSPDTLKYLQEIIDVMEERGITLPNIKFFQKFPISENEGWGRKFLREDIFNENIG</sequence>
<evidence type="ECO:0000313" key="2">
    <source>
        <dbReference type="Proteomes" id="UP000651057"/>
    </source>
</evidence>
<name>A0A937D9Q3_9FLAO</name>
<gene>
    <name evidence="1" type="ORF">JJQ60_17180</name>
</gene>
<proteinExistence type="predicted"/>
<keyword evidence="2" id="KW-1185">Reference proteome</keyword>
<dbReference type="AlphaFoldDB" id="A0A937D9Q3"/>
<protein>
    <submittedName>
        <fullName evidence="1">Uncharacterized protein</fullName>
    </submittedName>
</protein>
<comment type="caution">
    <text evidence="1">The sequence shown here is derived from an EMBL/GenBank/DDBJ whole genome shotgun (WGS) entry which is preliminary data.</text>
</comment>
<reference evidence="1" key="1">
    <citation type="submission" date="2021-01" db="EMBL/GenBank/DDBJ databases">
        <authorList>
            <person name="Zhong Y.L."/>
        </authorList>
    </citation>
    <scope>NUCLEOTIDE SEQUENCE</scope>
    <source>
        <strain evidence="1">KCTC 23302</strain>
    </source>
</reference>
<accession>A0A937D9Q3</accession>
<dbReference type="RefSeq" id="WP_201923223.1">
    <property type="nucleotide sequence ID" value="NZ_BAABAX010000002.1"/>
</dbReference>
<dbReference type="EMBL" id="JAERQJ010000008">
    <property type="protein sequence ID" value="MBL0685270.1"/>
    <property type="molecule type" value="Genomic_DNA"/>
</dbReference>
<dbReference type="Proteomes" id="UP000651057">
    <property type="component" value="Unassembled WGS sequence"/>
</dbReference>